<dbReference type="EMBL" id="FOZL01000001">
    <property type="protein sequence ID" value="SFS07151.1"/>
    <property type="molecule type" value="Genomic_DNA"/>
</dbReference>
<dbReference type="OrthoDB" id="102834at2"/>
<proteinExistence type="predicted"/>
<sequence length="707" mass="77171">MNAAILKQSPEIPRDQSSDSERSGGFSLDLKRSFKMHKTLAISVAVGISVVLLAYGLSRRPYYETHALIYVQPVKAKLTTDNTGATYDPARYDTYINQQLQTITRTDILAEALSKPATVKWRFPQETDDAAIDRLRTNLKVERDQGSYQLSITLAGSDPEAIADVVNAVSEAYIHGERSDELAQSDQQLQILKTERDRLRNNLSSDRQEQAALSAALGVADTTNPEVTNPFDVTLTDLRAQLAAATAQHAIAAAQFASVSQTGSDSSAGLRAAAEDASANDPGLAALKQTISQRRSVLVSQMAGLTPKNPLYKQDQDELTRLDQWLDAAATEVRTKAARQLQEKLRLDANRTATLQSRLEGELAQKTAVASGATPKLQRAADLVMDITRLQTHFTEIDSAINAIELEKNTSGLVHILLPAAPPSKPKASKKIFIIGGAVPLGILFGLMAAVLSMKMDPRVYIAEDVSRALDFKPMAVLPHHRDVKSSVMDEFMLRLVAGVDQAHRTGGARTFVFTAASSGSSISKMVAALARKIERFGYTTLIVDAAEVMKHVALPKDEMAYLMGDGQVSKSSRIAPARRENFNIGNFSRMRSNVDLLFIEGLPLLSSAETEFAARLSDITILVAESEKTTRGELTNALELLKRLGVPGVAAVLSKVKTVHADDEFLSVIHDVETRQSEMPEQEPIDFEAKAERIPLRDDPEVYSRK</sequence>
<dbReference type="SUPFAM" id="SSF52540">
    <property type="entry name" value="P-loop containing nucleoside triphosphate hydrolases"/>
    <property type="match status" value="1"/>
</dbReference>
<feature type="coiled-coil region" evidence="1">
    <location>
        <begin position="182"/>
        <end position="209"/>
    </location>
</feature>
<protein>
    <submittedName>
        <fullName evidence="4">Uncharacterized protein involved in exopolysaccharide biosynthesis</fullName>
    </submittedName>
</protein>
<dbReference type="Proteomes" id="UP000199024">
    <property type="component" value="Unassembled WGS sequence"/>
</dbReference>
<organism evidence="4 5">
    <name type="scientific">Granulicella pectinivorans</name>
    <dbReference type="NCBI Taxonomy" id="474950"/>
    <lineage>
        <taxon>Bacteria</taxon>
        <taxon>Pseudomonadati</taxon>
        <taxon>Acidobacteriota</taxon>
        <taxon>Terriglobia</taxon>
        <taxon>Terriglobales</taxon>
        <taxon>Acidobacteriaceae</taxon>
        <taxon>Granulicella</taxon>
    </lineage>
</organism>
<dbReference type="AlphaFoldDB" id="A0A1I6LUI4"/>
<evidence type="ECO:0000313" key="5">
    <source>
        <dbReference type="Proteomes" id="UP000199024"/>
    </source>
</evidence>
<name>A0A1I6LUI4_9BACT</name>
<reference evidence="4 5" key="1">
    <citation type="submission" date="2016-10" db="EMBL/GenBank/DDBJ databases">
        <authorList>
            <person name="de Groot N.N."/>
        </authorList>
    </citation>
    <scope>NUCLEOTIDE SEQUENCE [LARGE SCALE GENOMIC DNA]</scope>
    <source>
        <strain evidence="4 5">DSM 21001</strain>
    </source>
</reference>
<dbReference type="PANTHER" id="PTHR32309:SF31">
    <property type="entry name" value="CAPSULAR EXOPOLYSACCHARIDE FAMILY"/>
    <property type="match status" value="1"/>
</dbReference>
<feature type="transmembrane region" description="Helical" evidence="3">
    <location>
        <begin position="40"/>
        <end position="58"/>
    </location>
</feature>
<dbReference type="RefSeq" id="WP_089837692.1">
    <property type="nucleotide sequence ID" value="NZ_FOZL01000001.1"/>
</dbReference>
<keyword evidence="1" id="KW-0175">Coiled coil</keyword>
<dbReference type="PANTHER" id="PTHR32309">
    <property type="entry name" value="TYROSINE-PROTEIN KINASE"/>
    <property type="match status" value="1"/>
</dbReference>
<feature type="transmembrane region" description="Helical" evidence="3">
    <location>
        <begin position="432"/>
        <end position="452"/>
    </location>
</feature>
<feature type="compositionally biased region" description="Basic and acidic residues" evidence="2">
    <location>
        <begin position="12"/>
        <end position="22"/>
    </location>
</feature>
<evidence type="ECO:0000313" key="4">
    <source>
        <dbReference type="EMBL" id="SFS07151.1"/>
    </source>
</evidence>
<dbReference type="InterPro" id="IPR027417">
    <property type="entry name" value="P-loop_NTPase"/>
</dbReference>
<dbReference type="STRING" id="474950.SAMN05421771_1298"/>
<dbReference type="InterPro" id="IPR050445">
    <property type="entry name" value="Bact_polysacc_biosynth/exp"/>
</dbReference>
<keyword evidence="3" id="KW-0472">Membrane</keyword>
<accession>A0A1I6LUI4</accession>
<feature type="compositionally biased region" description="Basic and acidic residues" evidence="2">
    <location>
        <begin position="688"/>
        <end position="707"/>
    </location>
</feature>
<keyword evidence="3" id="KW-0812">Transmembrane</keyword>
<feature type="region of interest" description="Disordered" evidence="2">
    <location>
        <begin position="678"/>
        <end position="707"/>
    </location>
</feature>
<evidence type="ECO:0000256" key="3">
    <source>
        <dbReference type="SAM" id="Phobius"/>
    </source>
</evidence>
<evidence type="ECO:0000256" key="2">
    <source>
        <dbReference type="SAM" id="MobiDB-lite"/>
    </source>
</evidence>
<feature type="region of interest" description="Disordered" evidence="2">
    <location>
        <begin position="1"/>
        <end position="24"/>
    </location>
</feature>
<gene>
    <name evidence="4" type="ORF">SAMN05421771_1298</name>
</gene>
<keyword evidence="5" id="KW-1185">Reference proteome</keyword>
<evidence type="ECO:0000256" key="1">
    <source>
        <dbReference type="SAM" id="Coils"/>
    </source>
</evidence>
<keyword evidence="3" id="KW-1133">Transmembrane helix</keyword>
<dbReference type="Gene3D" id="3.40.50.300">
    <property type="entry name" value="P-loop containing nucleotide triphosphate hydrolases"/>
    <property type="match status" value="1"/>
</dbReference>